<evidence type="ECO:0000313" key="9">
    <source>
        <dbReference type="Proteomes" id="UP001595880"/>
    </source>
</evidence>
<reference evidence="9" key="1">
    <citation type="journal article" date="2019" name="Int. J. Syst. Evol. Microbiol.">
        <title>The Global Catalogue of Microorganisms (GCM) 10K type strain sequencing project: providing services to taxonomists for standard genome sequencing and annotation.</title>
        <authorList>
            <consortium name="The Broad Institute Genomics Platform"/>
            <consortium name="The Broad Institute Genome Sequencing Center for Infectious Disease"/>
            <person name="Wu L."/>
            <person name="Ma J."/>
        </authorList>
    </citation>
    <scope>NUCLEOTIDE SEQUENCE [LARGE SCALE GENOMIC DNA]</scope>
    <source>
        <strain evidence="9">KACC 14058</strain>
    </source>
</reference>
<name>A0ABV8VZG4_9BACI</name>
<dbReference type="EMBL" id="JBHSDV010000003">
    <property type="protein sequence ID" value="MFC4388450.1"/>
    <property type="molecule type" value="Genomic_DNA"/>
</dbReference>
<dbReference type="InterPro" id="IPR051791">
    <property type="entry name" value="Pra-immunoreactive"/>
</dbReference>
<comment type="subcellular location">
    <subcellularLocation>
        <location evidence="1">Cell membrane</location>
        <topology evidence="1">Multi-pass membrane protein</topology>
    </subcellularLocation>
</comment>
<feature type="domain" description="RDD" evidence="7">
    <location>
        <begin position="13"/>
        <end position="142"/>
    </location>
</feature>
<sequence>MEEQIAQVTKYQYAGFWMRFWAYILDLIIIFSINGIVLIPFSFINDGKPIDIGFWTVSGIISTIVYFLYFLCMTKFFQQTLGKMIFGLKVIKEDDSSLKWNDLFFREVIGRFIHNVFKIFVFLYLFVAFTQQKVGIHDMIGNTRVIHLER</sequence>
<keyword evidence="4 6" id="KW-1133">Transmembrane helix</keyword>
<feature type="transmembrane region" description="Helical" evidence="6">
    <location>
        <begin position="108"/>
        <end position="129"/>
    </location>
</feature>
<accession>A0ABV8VZG4</accession>
<organism evidence="8 9">
    <name type="scientific">Gracilibacillus marinus</name>
    <dbReference type="NCBI Taxonomy" id="630535"/>
    <lineage>
        <taxon>Bacteria</taxon>
        <taxon>Bacillati</taxon>
        <taxon>Bacillota</taxon>
        <taxon>Bacilli</taxon>
        <taxon>Bacillales</taxon>
        <taxon>Bacillaceae</taxon>
        <taxon>Gracilibacillus</taxon>
    </lineage>
</organism>
<keyword evidence="9" id="KW-1185">Reference proteome</keyword>
<feature type="transmembrane region" description="Helical" evidence="6">
    <location>
        <begin position="52"/>
        <end position="71"/>
    </location>
</feature>
<dbReference type="RefSeq" id="WP_390199467.1">
    <property type="nucleotide sequence ID" value="NZ_JBHSDV010000003.1"/>
</dbReference>
<dbReference type="InterPro" id="IPR010432">
    <property type="entry name" value="RDD"/>
</dbReference>
<evidence type="ECO:0000256" key="5">
    <source>
        <dbReference type="ARBA" id="ARBA00023136"/>
    </source>
</evidence>
<dbReference type="PANTHER" id="PTHR36115:SF9">
    <property type="entry name" value="LMO1584 PROTEIN"/>
    <property type="match status" value="1"/>
</dbReference>
<keyword evidence="3 6" id="KW-0812">Transmembrane</keyword>
<comment type="caution">
    <text evidence="8">The sequence shown here is derived from an EMBL/GenBank/DDBJ whole genome shotgun (WGS) entry which is preliminary data.</text>
</comment>
<dbReference type="PANTHER" id="PTHR36115">
    <property type="entry name" value="PROLINE-RICH ANTIGEN HOMOLOG-RELATED"/>
    <property type="match status" value="1"/>
</dbReference>
<keyword evidence="2" id="KW-1003">Cell membrane</keyword>
<dbReference type="Proteomes" id="UP001595880">
    <property type="component" value="Unassembled WGS sequence"/>
</dbReference>
<evidence type="ECO:0000256" key="6">
    <source>
        <dbReference type="SAM" id="Phobius"/>
    </source>
</evidence>
<evidence type="ECO:0000313" key="8">
    <source>
        <dbReference type="EMBL" id="MFC4388450.1"/>
    </source>
</evidence>
<evidence type="ECO:0000259" key="7">
    <source>
        <dbReference type="Pfam" id="PF06271"/>
    </source>
</evidence>
<evidence type="ECO:0000256" key="2">
    <source>
        <dbReference type="ARBA" id="ARBA00022475"/>
    </source>
</evidence>
<keyword evidence="5 6" id="KW-0472">Membrane</keyword>
<evidence type="ECO:0000256" key="3">
    <source>
        <dbReference type="ARBA" id="ARBA00022692"/>
    </source>
</evidence>
<gene>
    <name evidence="8" type="ORF">ACFOZ1_11630</name>
</gene>
<feature type="transmembrane region" description="Helical" evidence="6">
    <location>
        <begin position="20"/>
        <end position="40"/>
    </location>
</feature>
<evidence type="ECO:0000256" key="1">
    <source>
        <dbReference type="ARBA" id="ARBA00004651"/>
    </source>
</evidence>
<protein>
    <submittedName>
        <fullName evidence="8">RDD family protein</fullName>
    </submittedName>
</protein>
<dbReference type="Pfam" id="PF06271">
    <property type="entry name" value="RDD"/>
    <property type="match status" value="1"/>
</dbReference>
<evidence type="ECO:0000256" key="4">
    <source>
        <dbReference type="ARBA" id="ARBA00022989"/>
    </source>
</evidence>
<proteinExistence type="predicted"/>